<feature type="binding site" evidence="10">
    <location>
        <position position="87"/>
    </location>
    <ligand>
        <name>NAD(+)</name>
        <dbReference type="ChEBI" id="CHEBI:57540"/>
    </ligand>
</feature>
<feature type="binding site" evidence="10">
    <location>
        <position position="272"/>
    </location>
    <ligand>
        <name>NAD(+)</name>
        <dbReference type="ChEBI" id="CHEBI:57540"/>
    </ligand>
</feature>
<feature type="binding site" evidence="9">
    <location>
        <position position="325"/>
    </location>
    <ligand>
        <name>substrate</name>
    </ligand>
</feature>
<dbReference type="InterPro" id="IPR017476">
    <property type="entry name" value="UDP-Glc/GDP-Man"/>
</dbReference>
<feature type="binding site" evidence="9">
    <location>
        <position position="266"/>
    </location>
    <ligand>
        <name>substrate</name>
    </ligand>
</feature>
<evidence type="ECO:0000313" key="12">
    <source>
        <dbReference type="EMBL" id="AQZ51638.1"/>
    </source>
</evidence>
<dbReference type="EC" id="1.1.1.22" evidence="3 7"/>
<evidence type="ECO:0000256" key="7">
    <source>
        <dbReference type="PIRNR" id="PIRNR000124"/>
    </source>
</evidence>
<dbReference type="SUPFAM" id="SSF51735">
    <property type="entry name" value="NAD(P)-binding Rossmann-fold domains"/>
    <property type="match status" value="1"/>
</dbReference>
<comment type="pathway">
    <text evidence="1">Nucleotide-sugar biosynthesis; UDP-alpha-D-glucuronate biosynthesis; UDP-alpha-D-glucuronate from UDP-alpha-D-glucose: step 1/1.</text>
</comment>
<accession>A0A1U9Z1T5</accession>
<feature type="binding site" evidence="10">
    <location>
        <position position="36"/>
    </location>
    <ligand>
        <name>NAD(+)</name>
        <dbReference type="ChEBI" id="CHEBI:57540"/>
    </ligand>
</feature>
<keyword evidence="4 7" id="KW-0560">Oxidoreductase</keyword>
<evidence type="ECO:0000256" key="1">
    <source>
        <dbReference type="ARBA" id="ARBA00004701"/>
    </source>
</evidence>
<dbReference type="UniPathway" id="UPA00038">
    <property type="reaction ID" value="UER00491"/>
</dbReference>
<feature type="binding site" evidence="10">
    <location>
        <position position="31"/>
    </location>
    <ligand>
        <name>NAD(+)</name>
        <dbReference type="ChEBI" id="CHEBI:57540"/>
    </ligand>
</feature>
<feature type="binding site" evidence="9">
    <location>
        <position position="211"/>
    </location>
    <ligand>
        <name>substrate</name>
    </ligand>
</feature>
<dbReference type="OrthoDB" id="9803238at2"/>
<dbReference type="SMART" id="SM00984">
    <property type="entry name" value="UDPG_MGDP_dh_C"/>
    <property type="match status" value="1"/>
</dbReference>
<evidence type="ECO:0000256" key="5">
    <source>
        <dbReference type="ARBA" id="ARBA00023027"/>
    </source>
</evidence>
<dbReference type="InterPro" id="IPR036220">
    <property type="entry name" value="UDP-Glc/GDP-Man_DH_C_sf"/>
</dbReference>
<dbReference type="GO" id="GO:0051287">
    <property type="term" value="F:NAD binding"/>
    <property type="evidence" value="ECO:0007669"/>
    <property type="project" value="InterPro"/>
</dbReference>
<feature type="active site" description="Nucleophile" evidence="8">
    <location>
        <position position="269"/>
    </location>
</feature>
<feature type="binding site" evidence="9">
    <location>
        <begin position="258"/>
        <end position="262"/>
    </location>
    <ligand>
        <name>substrate</name>
    </ligand>
</feature>
<dbReference type="EMBL" id="CP020330">
    <property type="protein sequence ID" value="AQZ51638.1"/>
    <property type="molecule type" value="Genomic_DNA"/>
</dbReference>
<comment type="similarity">
    <text evidence="2 7">Belongs to the UDP-glucose/GDP-mannose dehydrogenase family.</text>
</comment>
<evidence type="ECO:0000256" key="3">
    <source>
        <dbReference type="ARBA" id="ARBA00012954"/>
    </source>
</evidence>
<feature type="binding site" evidence="9">
    <location>
        <begin position="159"/>
        <end position="162"/>
    </location>
    <ligand>
        <name>substrate</name>
    </ligand>
</feature>
<feature type="binding site" evidence="10">
    <location>
        <position position="162"/>
    </location>
    <ligand>
        <name>NAD(+)</name>
        <dbReference type="ChEBI" id="CHEBI:57540"/>
    </ligand>
</feature>
<evidence type="ECO:0000256" key="10">
    <source>
        <dbReference type="PIRSR" id="PIRSR500134-3"/>
    </source>
</evidence>
<protein>
    <recommendedName>
        <fullName evidence="3 7">UDP-glucose 6-dehydrogenase</fullName>
        <ecNumber evidence="3 7">1.1.1.22</ecNumber>
    </recommendedName>
</protein>
<feature type="domain" description="UDP-glucose/GDP-mannose dehydrogenase C-terminal" evidence="11">
    <location>
        <begin position="318"/>
        <end position="427"/>
    </location>
</feature>
<dbReference type="GO" id="GO:0003979">
    <property type="term" value="F:UDP-glucose 6-dehydrogenase activity"/>
    <property type="evidence" value="ECO:0007669"/>
    <property type="project" value="UniProtKB-EC"/>
</dbReference>
<dbReference type="PROSITE" id="PS51257">
    <property type="entry name" value="PROKAR_LIPOPROTEIN"/>
    <property type="match status" value="1"/>
</dbReference>
<dbReference type="PANTHER" id="PTHR43750:SF1">
    <property type="entry name" value="GDP-MANNOSE 6-DEHYDROGENASE"/>
    <property type="match status" value="1"/>
</dbReference>
<dbReference type="Pfam" id="PF03720">
    <property type="entry name" value="UDPG_MGDP_dh_C"/>
    <property type="match status" value="1"/>
</dbReference>
<dbReference type="InterPro" id="IPR014026">
    <property type="entry name" value="UDP-Glc/GDP-Man_DH_dimer"/>
</dbReference>
<dbReference type="RefSeq" id="WP_026173290.1">
    <property type="nucleotide sequence ID" value="NZ_AQWH01000004.1"/>
</dbReference>
<dbReference type="PIRSF" id="PIRSF000124">
    <property type="entry name" value="UDPglc_GDPman_dh"/>
    <property type="match status" value="1"/>
</dbReference>
<dbReference type="KEGG" id="mmed:Mame_02304"/>
<dbReference type="InterPro" id="IPR008927">
    <property type="entry name" value="6-PGluconate_DH-like_C_sf"/>
</dbReference>
<dbReference type="AlphaFoldDB" id="A0A1U9Z1T5"/>
<dbReference type="Gene3D" id="1.20.5.170">
    <property type="match status" value="1"/>
</dbReference>
<dbReference type="SUPFAM" id="SSF48179">
    <property type="entry name" value="6-phosphogluconate dehydrogenase C-terminal domain-like"/>
    <property type="match status" value="1"/>
</dbReference>
<dbReference type="InterPro" id="IPR036291">
    <property type="entry name" value="NAD(P)-bd_dom_sf"/>
</dbReference>
<evidence type="ECO:0000313" key="13">
    <source>
        <dbReference type="Proteomes" id="UP000191135"/>
    </source>
</evidence>
<evidence type="ECO:0000256" key="9">
    <source>
        <dbReference type="PIRSR" id="PIRSR500134-2"/>
    </source>
</evidence>
<evidence type="ECO:0000259" key="11">
    <source>
        <dbReference type="SMART" id="SM00984"/>
    </source>
</evidence>
<dbReference type="InterPro" id="IPR014027">
    <property type="entry name" value="UDP-Glc/GDP-Man_DH_C"/>
</dbReference>
<proteinExistence type="inferred from homology"/>
<evidence type="ECO:0000256" key="2">
    <source>
        <dbReference type="ARBA" id="ARBA00006601"/>
    </source>
</evidence>
<dbReference type="STRING" id="1122214.Mame_02304"/>
<dbReference type="GO" id="GO:0006065">
    <property type="term" value="P:UDP-glucuronate biosynthetic process"/>
    <property type="evidence" value="ECO:0007669"/>
    <property type="project" value="UniProtKB-UniPathway"/>
</dbReference>
<feature type="binding site" evidence="10">
    <location>
        <position position="125"/>
    </location>
    <ligand>
        <name>NAD(+)</name>
        <dbReference type="ChEBI" id="CHEBI:57540"/>
    </ligand>
</feature>
<dbReference type="InterPro" id="IPR001732">
    <property type="entry name" value="UDP-Glc/GDP-Man_DH_N"/>
</dbReference>
<keyword evidence="5 7" id="KW-0520">NAD</keyword>
<dbReference type="InterPro" id="IPR028357">
    <property type="entry name" value="UDPglc_DH_bac"/>
</dbReference>
<evidence type="ECO:0000256" key="8">
    <source>
        <dbReference type="PIRSR" id="PIRSR500134-1"/>
    </source>
</evidence>
<keyword evidence="13" id="KW-1185">Reference proteome</keyword>
<gene>
    <name evidence="12" type="primary">algD</name>
    <name evidence="12" type="ORF">Mame_02304</name>
</gene>
<dbReference type="SUPFAM" id="SSF52413">
    <property type="entry name" value="UDP-glucose/GDP-mannose dehydrogenase C-terminal domain"/>
    <property type="match status" value="1"/>
</dbReference>
<dbReference type="PANTHER" id="PTHR43750">
    <property type="entry name" value="UDP-GLUCOSE 6-DEHYDROGENASE TUAD"/>
    <property type="match status" value="1"/>
</dbReference>
<dbReference type="NCBIfam" id="TIGR03026">
    <property type="entry name" value="NDP-sugDHase"/>
    <property type="match status" value="1"/>
</dbReference>
<dbReference type="Gene3D" id="3.40.50.720">
    <property type="entry name" value="NAD(P)-binding Rossmann-like Domain"/>
    <property type="match status" value="2"/>
</dbReference>
<dbReference type="GO" id="GO:0000271">
    <property type="term" value="P:polysaccharide biosynthetic process"/>
    <property type="evidence" value="ECO:0007669"/>
    <property type="project" value="InterPro"/>
</dbReference>
<dbReference type="Pfam" id="PF00984">
    <property type="entry name" value="UDPG_MGDP_dh"/>
    <property type="match status" value="1"/>
</dbReference>
<name>A0A1U9Z1T5_9HYPH</name>
<evidence type="ECO:0000256" key="4">
    <source>
        <dbReference type="ARBA" id="ARBA00023002"/>
    </source>
</evidence>
<dbReference type="Proteomes" id="UP000191135">
    <property type="component" value="Chromosome"/>
</dbReference>
<dbReference type="Pfam" id="PF03721">
    <property type="entry name" value="UDPG_MGDP_dh_N"/>
    <property type="match status" value="1"/>
</dbReference>
<reference evidence="12 13" key="1">
    <citation type="submission" date="2017-03" db="EMBL/GenBank/DDBJ databases">
        <title>Foreign affairs: Plasmid Transfer between Roseobacters and Rhizobia.</title>
        <authorList>
            <person name="Bartling P."/>
            <person name="Bunk B."/>
            <person name="Overmann J."/>
            <person name="Brinkmann H."/>
            <person name="Petersen J."/>
        </authorList>
    </citation>
    <scope>NUCLEOTIDE SEQUENCE [LARGE SCALE GENOMIC DNA]</scope>
    <source>
        <strain evidence="12 13">MACL11</strain>
    </source>
</reference>
<evidence type="ECO:0000256" key="6">
    <source>
        <dbReference type="ARBA" id="ARBA00047473"/>
    </source>
</evidence>
<sequence>MVRVSVFGIGYTGTVSAACLAEQGHQVVAVDIDPAKVASINAGRTPIVEERLDELVSTNHAAGRLSATTDIAEAILNTDVSIVCVGTPGEDTGAIGLSYVTALCRSIGAALVERKGHHSVILRSTLVPGTMESVCVPELERASGLKAGTDFGVGYFPEFLREGTAVADYFEPCLIVYGAMDDPTMAMLRELNASLPGEHHAVDMKTAEMIKYTSNSWRATKITFANEIGNIAKSVGVDGQAVMKILCSDHEVAMSPYFLRPGFSFGGSCLPKDLRALRFLANSNDVAAPLLEGVLEANENQIARAEALVKRFEGRTVGMVGISFKPGTDDLRESPLAALASRLLDGGYEVKIYDPSVKAAYDEGMSGAGRGNDRIGDLPERLVGDLKDLIALSDIIVVGHRYKEAVAPLSALIGDKPMVDLARIAPGVVTGDAYEGICW</sequence>
<comment type="catalytic activity">
    <reaction evidence="6 7">
        <text>UDP-alpha-D-glucose + 2 NAD(+) + H2O = UDP-alpha-D-glucuronate + 2 NADH + 3 H(+)</text>
        <dbReference type="Rhea" id="RHEA:23596"/>
        <dbReference type="ChEBI" id="CHEBI:15377"/>
        <dbReference type="ChEBI" id="CHEBI:15378"/>
        <dbReference type="ChEBI" id="CHEBI:57540"/>
        <dbReference type="ChEBI" id="CHEBI:57945"/>
        <dbReference type="ChEBI" id="CHEBI:58052"/>
        <dbReference type="ChEBI" id="CHEBI:58885"/>
        <dbReference type="EC" id="1.1.1.22"/>
    </reaction>
</comment>
<feature type="binding site" evidence="10">
    <location>
        <position position="332"/>
    </location>
    <ligand>
        <name>NAD(+)</name>
        <dbReference type="ChEBI" id="CHEBI:57540"/>
    </ligand>
</feature>
<dbReference type="eggNOG" id="COG1004">
    <property type="taxonomic scope" value="Bacteria"/>
</dbReference>
<dbReference type="PIRSF" id="PIRSF500134">
    <property type="entry name" value="UDPglc_DH_bac"/>
    <property type="match status" value="1"/>
</dbReference>
<organism evidence="12 13">
    <name type="scientific">Martelella mediterranea DSM 17316</name>
    <dbReference type="NCBI Taxonomy" id="1122214"/>
    <lineage>
        <taxon>Bacteria</taxon>
        <taxon>Pseudomonadati</taxon>
        <taxon>Pseudomonadota</taxon>
        <taxon>Alphaproteobacteria</taxon>
        <taxon>Hyphomicrobiales</taxon>
        <taxon>Aurantimonadaceae</taxon>
        <taxon>Martelella</taxon>
    </lineage>
</organism>